<dbReference type="PROSITE" id="PS50883">
    <property type="entry name" value="EAL"/>
    <property type="match status" value="1"/>
</dbReference>
<dbReference type="InterPro" id="IPR001633">
    <property type="entry name" value="EAL_dom"/>
</dbReference>
<dbReference type="SUPFAM" id="SSF141868">
    <property type="entry name" value="EAL domain-like"/>
    <property type="match status" value="1"/>
</dbReference>
<dbReference type="Gene3D" id="3.30.70.270">
    <property type="match status" value="1"/>
</dbReference>
<gene>
    <name evidence="4" type="ORF">EH31_05440</name>
</gene>
<dbReference type="SMART" id="SM00052">
    <property type="entry name" value="EAL"/>
    <property type="match status" value="1"/>
</dbReference>
<dbReference type="RefSeq" id="WP_051698956.1">
    <property type="nucleotide sequence ID" value="NZ_JMIW01000001.1"/>
</dbReference>
<keyword evidence="1" id="KW-1133">Transmembrane helix</keyword>
<reference evidence="4 5" key="1">
    <citation type="submission" date="2014-04" db="EMBL/GenBank/DDBJ databases">
        <title>A comprehensive comparison of genomes of Erythrobacter spp. strains.</title>
        <authorList>
            <person name="Zheng Q."/>
        </authorList>
    </citation>
    <scope>NUCLEOTIDE SEQUENCE [LARGE SCALE GENOMIC DNA]</scope>
    <source>
        <strain evidence="4 5">DSM 6997</strain>
    </source>
</reference>
<dbReference type="InterPro" id="IPR043128">
    <property type="entry name" value="Rev_trsase/Diguanyl_cyclase"/>
</dbReference>
<evidence type="ECO:0000259" key="2">
    <source>
        <dbReference type="PROSITE" id="PS50883"/>
    </source>
</evidence>
<feature type="domain" description="EAL" evidence="2">
    <location>
        <begin position="295"/>
        <end position="548"/>
    </location>
</feature>
<comment type="caution">
    <text evidence="4">The sequence shown here is derived from an EMBL/GenBank/DDBJ whole genome shotgun (WGS) entry which is preliminary data.</text>
</comment>
<evidence type="ECO:0000259" key="3">
    <source>
        <dbReference type="PROSITE" id="PS50887"/>
    </source>
</evidence>
<name>A0A074N2I9_ERYLO</name>
<dbReference type="STRING" id="1044.EH31_05440"/>
<dbReference type="CDD" id="cd01949">
    <property type="entry name" value="GGDEF"/>
    <property type="match status" value="1"/>
</dbReference>
<feature type="transmembrane region" description="Helical" evidence="1">
    <location>
        <begin position="48"/>
        <end position="67"/>
    </location>
</feature>
<dbReference type="InterPro" id="IPR029787">
    <property type="entry name" value="Nucleotide_cyclase"/>
</dbReference>
<evidence type="ECO:0000256" key="1">
    <source>
        <dbReference type="SAM" id="Phobius"/>
    </source>
</evidence>
<dbReference type="AlphaFoldDB" id="A0A074N2I9"/>
<dbReference type="CDD" id="cd01948">
    <property type="entry name" value="EAL"/>
    <property type="match status" value="1"/>
</dbReference>
<evidence type="ECO:0000313" key="4">
    <source>
        <dbReference type="EMBL" id="KEO92112.1"/>
    </source>
</evidence>
<feature type="domain" description="GGDEF" evidence="3">
    <location>
        <begin position="142"/>
        <end position="286"/>
    </location>
</feature>
<dbReference type="InterPro" id="IPR000160">
    <property type="entry name" value="GGDEF_dom"/>
</dbReference>
<feature type="transmembrane region" description="Helical" evidence="1">
    <location>
        <begin position="20"/>
        <end position="41"/>
    </location>
</feature>
<dbReference type="InterPro" id="IPR035919">
    <property type="entry name" value="EAL_sf"/>
</dbReference>
<proteinExistence type="predicted"/>
<dbReference type="PANTHER" id="PTHR44757">
    <property type="entry name" value="DIGUANYLATE CYCLASE DGCP"/>
    <property type="match status" value="1"/>
</dbReference>
<accession>A0A074N2I9</accession>
<organism evidence="4 5">
    <name type="scientific">Erythrobacter longus</name>
    <dbReference type="NCBI Taxonomy" id="1044"/>
    <lineage>
        <taxon>Bacteria</taxon>
        <taxon>Pseudomonadati</taxon>
        <taxon>Pseudomonadota</taxon>
        <taxon>Alphaproteobacteria</taxon>
        <taxon>Sphingomonadales</taxon>
        <taxon>Erythrobacteraceae</taxon>
        <taxon>Erythrobacter/Porphyrobacter group</taxon>
        <taxon>Erythrobacter</taxon>
    </lineage>
</organism>
<protein>
    <recommendedName>
        <fullName evidence="6">Diguanylate cyclase</fullName>
    </recommendedName>
</protein>
<dbReference type="EMBL" id="JMIW01000001">
    <property type="protein sequence ID" value="KEO92112.1"/>
    <property type="molecule type" value="Genomic_DNA"/>
</dbReference>
<dbReference type="SUPFAM" id="SSF55073">
    <property type="entry name" value="Nucleotide cyclase"/>
    <property type="match status" value="1"/>
</dbReference>
<dbReference type="Proteomes" id="UP000027647">
    <property type="component" value="Unassembled WGS sequence"/>
</dbReference>
<sequence length="570" mass="62409">MNGKSFLTPTLIALGERHFTAIAVLAFAAFIVTLVFGLSWFAIDGLSAALIVPACILSGFFVGRWQIFAVATPEGRTGLAAGQSDSSKSSKVALSGADDLHLSNDVERLRLLAKQDSLTGLNNRSHFKQVVAKCMQSAEPGSPHCLLFIDMDGFKQINDALGHSQGDKLLVACADRLRLAAKLDFPEENGQETARVEIARFGGDEFVLFVGNAGSGNTAQRLAKRILRVLSDPFHLGVQSVQVGASIGVAFAPDHGEDYDELLRKADAAMYQAKRLGRNRCEFYSVALLENARQAEREENEVREAFARGELELHFQPLFDARTMEVCSAEALLRWRHPRRGLLLPGDFFAAIDRSNMSAQIGEWVINEATRRIAELERAGTPLMIAANVSPTHLENLEFPSLVRSCINRWQCSAKLLQLEITEDAAMRDPDMTARSLGRLNDVGVSVAIDDFGTGYSNLANLIMLPISRLKIDRSLLQSIEDKPEAYVLVQTIINLSNSLGFHSVAEGVESEDQQRILQSMGCDVLQGFLFSRAISFEKLKLLCRNTAQRSGQSPAMNVDHKGEDSSAAA</sequence>
<evidence type="ECO:0008006" key="6">
    <source>
        <dbReference type="Google" id="ProtNLM"/>
    </source>
</evidence>
<dbReference type="InterPro" id="IPR052155">
    <property type="entry name" value="Biofilm_reg_signaling"/>
</dbReference>
<dbReference type="PROSITE" id="PS50887">
    <property type="entry name" value="GGDEF"/>
    <property type="match status" value="1"/>
</dbReference>
<dbReference type="Gene3D" id="3.20.20.450">
    <property type="entry name" value="EAL domain"/>
    <property type="match status" value="1"/>
</dbReference>
<dbReference type="NCBIfam" id="TIGR00254">
    <property type="entry name" value="GGDEF"/>
    <property type="match status" value="1"/>
</dbReference>
<evidence type="ECO:0000313" key="5">
    <source>
        <dbReference type="Proteomes" id="UP000027647"/>
    </source>
</evidence>
<keyword evidence="1" id="KW-0472">Membrane</keyword>
<dbReference type="SMART" id="SM00267">
    <property type="entry name" value="GGDEF"/>
    <property type="match status" value="1"/>
</dbReference>
<dbReference type="PANTHER" id="PTHR44757:SF2">
    <property type="entry name" value="BIOFILM ARCHITECTURE MAINTENANCE PROTEIN MBAA"/>
    <property type="match status" value="1"/>
</dbReference>
<dbReference type="Pfam" id="PF00563">
    <property type="entry name" value="EAL"/>
    <property type="match status" value="1"/>
</dbReference>
<keyword evidence="1" id="KW-0812">Transmembrane</keyword>
<dbReference type="eggNOG" id="COG5001">
    <property type="taxonomic scope" value="Bacteria"/>
</dbReference>
<dbReference type="Pfam" id="PF00990">
    <property type="entry name" value="GGDEF"/>
    <property type="match status" value="1"/>
</dbReference>
<keyword evidence="5" id="KW-1185">Reference proteome</keyword>